<dbReference type="Proteomes" id="UP000620124">
    <property type="component" value="Unassembled WGS sequence"/>
</dbReference>
<name>A0A8H7DIA2_9AGAR</name>
<keyword evidence="2" id="KW-1185">Reference proteome</keyword>
<gene>
    <name evidence="1" type="ORF">MVEN_00094300</name>
</gene>
<reference evidence="1" key="1">
    <citation type="submission" date="2020-05" db="EMBL/GenBank/DDBJ databases">
        <title>Mycena genomes resolve the evolution of fungal bioluminescence.</title>
        <authorList>
            <person name="Tsai I.J."/>
        </authorList>
    </citation>
    <scope>NUCLEOTIDE SEQUENCE</scope>
    <source>
        <strain evidence="1">CCC161011</strain>
    </source>
</reference>
<dbReference type="AlphaFoldDB" id="A0A8H7DIA2"/>
<evidence type="ECO:0000313" key="1">
    <source>
        <dbReference type="EMBL" id="KAF7372341.1"/>
    </source>
</evidence>
<proteinExistence type="predicted"/>
<organism evidence="1 2">
    <name type="scientific">Mycena venus</name>
    <dbReference type="NCBI Taxonomy" id="2733690"/>
    <lineage>
        <taxon>Eukaryota</taxon>
        <taxon>Fungi</taxon>
        <taxon>Dikarya</taxon>
        <taxon>Basidiomycota</taxon>
        <taxon>Agaricomycotina</taxon>
        <taxon>Agaricomycetes</taxon>
        <taxon>Agaricomycetidae</taxon>
        <taxon>Agaricales</taxon>
        <taxon>Marasmiineae</taxon>
        <taxon>Mycenaceae</taxon>
        <taxon>Mycena</taxon>
    </lineage>
</organism>
<comment type="caution">
    <text evidence="1">The sequence shown here is derived from an EMBL/GenBank/DDBJ whole genome shotgun (WGS) entry which is preliminary data.</text>
</comment>
<protein>
    <submittedName>
        <fullName evidence="1">Uncharacterized protein</fullName>
    </submittedName>
</protein>
<sequence length="96" mass="10259">MSQRASSCCHNDTLTAFLPFPHPSLSFSAHSSPSRTNAPFIPANIAPGLTLPDANELGTRELLIQRFREGVGISLAHNPDPIIPVPTASSLRHGHP</sequence>
<accession>A0A8H7DIA2</accession>
<dbReference type="EMBL" id="JACAZI010000001">
    <property type="protein sequence ID" value="KAF7372341.1"/>
    <property type="molecule type" value="Genomic_DNA"/>
</dbReference>
<evidence type="ECO:0000313" key="2">
    <source>
        <dbReference type="Proteomes" id="UP000620124"/>
    </source>
</evidence>